<keyword evidence="5" id="KW-1185">Reference proteome</keyword>
<feature type="compositionally biased region" description="Basic and acidic residues" evidence="1">
    <location>
        <begin position="171"/>
        <end position="183"/>
    </location>
</feature>
<feature type="compositionally biased region" description="Pro residues" evidence="1">
    <location>
        <begin position="197"/>
        <end position="207"/>
    </location>
</feature>
<keyword evidence="2" id="KW-0812">Transmembrane</keyword>
<protein>
    <submittedName>
        <fullName evidence="4">SLATT domain-containing protein</fullName>
    </submittedName>
</protein>
<organism evidence="4 5">
    <name type="scientific">Bradyrhizobium australiense</name>
    <dbReference type="NCBI Taxonomy" id="2721161"/>
    <lineage>
        <taxon>Bacteria</taxon>
        <taxon>Pseudomonadati</taxon>
        <taxon>Pseudomonadota</taxon>
        <taxon>Alphaproteobacteria</taxon>
        <taxon>Hyphomicrobiales</taxon>
        <taxon>Nitrobacteraceae</taxon>
        <taxon>Bradyrhizobium</taxon>
    </lineage>
</organism>
<sequence>MAESTGERPASLAHSKIIDEAKRLEESTLYSMKGHHCAAARWRKGHLWLGLPSVVISGLVGATAFTKLAEQQPWIGYLAGALAIFVAILSGVTTFLNPNDREAAHLSVAHGYDKLNNDARFFHSIVCWQGESEEFLTARLRTLIDEKDKLNANSPQIPDWAYKKARKGIDAGETKFEVDKEEPPPPTPSKPHGAPDVLPPRSPPAPRGPFRSGIRLKPTNKS</sequence>
<reference evidence="4 5" key="1">
    <citation type="submission" date="2020-03" db="EMBL/GenBank/DDBJ databases">
        <title>Bradyrhizobium diversity isolated from nodules of Indigofera sp.</title>
        <authorList>
            <person name="Klepa M."/>
            <person name="Helene L."/>
            <person name="Hungria M."/>
        </authorList>
    </citation>
    <scope>NUCLEOTIDE SEQUENCE [LARGE SCALE GENOMIC DNA]</scope>
    <source>
        <strain evidence="4 5">WSM 1791</strain>
    </source>
</reference>
<feature type="transmembrane region" description="Helical" evidence="2">
    <location>
        <begin position="47"/>
        <end position="68"/>
    </location>
</feature>
<evidence type="ECO:0000313" key="4">
    <source>
        <dbReference type="EMBL" id="NOJ40896.1"/>
    </source>
</evidence>
<dbReference type="NCBIfam" id="NF033632">
    <property type="entry name" value="SLATT_4"/>
    <property type="match status" value="1"/>
</dbReference>
<evidence type="ECO:0000259" key="3">
    <source>
        <dbReference type="Pfam" id="PF18186"/>
    </source>
</evidence>
<accession>A0A7Y4GS94</accession>
<gene>
    <name evidence="4" type="ORF">HCN58_15005</name>
</gene>
<feature type="transmembrane region" description="Helical" evidence="2">
    <location>
        <begin position="74"/>
        <end position="96"/>
    </location>
</feature>
<keyword evidence="2" id="KW-1133">Transmembrane helix</keyword>
<evidence type="ECO:0000256" key="1">
    <source>
        <dbReference type="SAM" id="MobiDB-lite"/>
    </source>
</evidence>
<feature type="domain" description="SMODS and SLOG-associating 2TM effector" evidence="3">
    <location>
        <begin position="28"/>
        <end position="181"/>
    </location>
</feature>
<feature type="region of interest" description="Disordered" evidence="1">
    <location>
        <begin position="171"/>
        <end position="222"/>
    </location>
</feature>
<dbReference type="Proteomes" id="UP000544122">
    <property type="component" value="Unassembled WGS sequence"/>
</dbReference>
<evidence type="ECO:0000256" key="2">
    <source>
        <dbReference type="SAM" id="Phobius"/>
    </source>
</evidence>
<dbReference type="EMBL" id="JAAVLX010000004">
    <property type="protein sequence ID" value="NOJ40896.1"/>
    <property type="molecule type" value="Genomic_DNA"/>
</dbReference>
<evidence type="ECO:0000313" key="5">
    <source>
        <dbReference type="Proteomes" id="UP000544122"/>
    </source>
</evidence>
<dbReference type="Pfam" id="PF18186">
    <property type="entry name" value="SLATT_4"/>
    <property type="match status" value="1"/>
</dbReference>
<dbReference type="RefSeq" id="WP_171580122.1">
    <property type="nucleotide sequence ID" value="NZ_JAAVLX010000004.1"/>
</dbReference>
<proteinExistence type="predicted"/>
<keyword evidence="2" id="KW-0472">Membrane</keyword>
<name>A0A7Y4GS94_9BRAD</name>
<dbReference type="InterPro" id="IPR040811">
    <property type="entry name" value="SLATT_4"/>
</dbReference>
<comment type="caution">
    <text evidence="4">The sequence shown here is derived from an EMBL/GenBank/DDBJ whole genome shotgun (WGS) entry which is preliminary data.</text>
</comment>
<dbReference type="AlphaFoldDB" id="A0A7Y4GS94"/>